<dbReference type="InterPro" id="IPR016035">
    <property type="entry name" value="Acyl_Trfase/lysoPLipase"/>
</dbReference>
<dbReference type="PANTHER" id="PTHR32176">
    <property type="entry name" value="XYLOSE ISOMERASE"/>
    <property type="match status" value="1"/>
</dbReference>
<dbReference type="GO" id="GO:0016042">
    <property type="term" value="P:lipid catabolic process"/>
    <property type="evidence" value="ECO:0007669"/>
    <property type="project" value="UniProtKB-KW"/>
</dbReference>
<name>A0AAQ3MIY0_VIGMU</name>
<evidence type="ECO:0000256" key="1">
    <source>
        <dbReference type="ARBA" id="ARBA00022963"/>
    </source>
</evidence>
<accession>A0AAQ3MIY0</accession>
<dbReference type="AlphaFoldDB" id="A0AAQ3MIY0"/>
<evidence type="ECO:0000313" key="3">
    <source>
        <dbReference type="Proteomes" id="UP001374535"/>
    </source>
</evidence>
<organism evidence="2 3">
    <name type="scientific">Vigna mungo</name>
    <name type="common">Black gram</name>
    <name type="synonym">Phaseolus mungo</name>
    <dbReference type="NCBI Taxonomy" id="3915"/>
    <lineage>
        <taxon>Eukaryota</taxon>
        <taxon>Viridiplantae</taxon>
        <taxon>Streptophyta</taxon>
        <taxon>Embryophyta</taxon>
        <taxon>Tracheophyta</taxon>
        <taxon>Spermatophyta</taxon>
        <taxon>Magnoliopsida</taxon>
        <taxon>eudicotyledons</taxon>
        <taxon>Gunneridae</taxon>
        <taxon>Pentapetalae</taxon>
        <taxon>rosids</taxon>
        <taxon>fabids</taxon>
        <taxon>Fabales</taxon>
        <taxon>Fabaceae</taxon>
        <taxon>Papilionoideae</taxon>
        <taxon>50 kb inversion clade</taxon>
        <taxon>NPAAA clade</taxon>
        <taxon>indigoferoid/millettioid clade</taxon>
        <taxon>Phaseoleae</taxon>
        <taxon>Vigna</taxon>
    </lineage>
</organism>
<dbReference type="EMBL" id="CP144690">
    <property type="protein sequence ID" value="WVY91169.1"/>
    <property type="molecule type" value="Genomic_DNA"/>
</dbReference>
<dbReference type="PANTHER" id="PTHR32176:SF33">
    <property type="entry name" value="PATATIN"/>
    <property type="match status" value="1"/>
</dbReference>
<reference evidence="2 3" key="1">
    <citation type="journal article" date="2023" name="Life. Sci Alliance">
        <title>Evolutionary insights into 3D genome organization and epigenetic landscape of Vigna mungo.</title>
        <authorList>
            <person name="Junaid A."/>
            <person name="Singh B."/>
            <person name="Bhatia S."/>
        </authorList>
    </citation>
    <scope>NUCLEOTIDE SEQUENCE [LARGE SCALE GENOMIC DNA]</scope>
    <source>
        <strain evidence="2">Urdbean</strain>
    </source>
</reference>
<dbReference type="Proteomes" id="UP001374535">
    <property type="component" value="Chromosome 11"/>
</dbReference>
<proteinExistence type="predicted"/>
<dbReference type="Gene3D" id="3.40.1090.10">
    <property type="entry name" value="Cytosolic phospholipase A2 catalytic domain"/>
    <property type="match status" value="1"/>
</dbReference>
<gene>
    <name evidence="2" type="ORF">V8G54_036683</name>
</gene>
<sequence>MTVEQELFGVWICHPFSHSHACIRNRIVKETTSSYQAKDPERDLTDYFDVIGGTNTGSTTTAMLATPSLDHPSHPAYTPAQIVDFYKLNGPHIFNQSRYNNFNIRVANAD</sequence>
<keyword evidence="3" id="KW-1185">Reference proteome</keyword>
<dbReference type="GO" id="GO:0047372">
    <property type="term" value="F:monoacylglycerol lipase activity"/>
    <property type="evidence" value="ECO:0007669"/>
    <property type="project" value="TreeGrafter"/>
</dbReference>
<dbReference type="SUPFAM" id="SSF52151">
    <property type="entry name" value="FabD/lysophospholipase-like"/>
    <property type="match status" value="1"/>
</dbReference>
<dbReference type="GO" id="GO:0004620">
    <property type="term" value="F:phospholipase activity"/>
    <property type="evidence" value="ECO:0007669"/>
    <property type="project" value="TreeGrafter"/>
</dbReference>
<evidence type="ECO:0000313" key="2">
    <source>
        <dbReference type="EMBL" id="WVY91169.1"/>
    </source>
</evidence>
<keyword evidence="1" id="KW-0443">Lipid metabolism</keyword>
<protein>
    <submittedName>
        <fullName evidence="2">Uncharacterized protein</fullName>
    </submittedName>
</protein>
<keyword evidence="1" id="KW-0442">Lipid degradation</keyword>